<keyword evidence="3 8" id="KW-0349">Heme</keyword>
<dbReference type="FunFam" id="1.10.630.10:FF:000018">
    <property type="entry name" value="Cytochrome P450 monooxygenase"/>
    <property type="match status" value="1"/>
</dbReference>
<dbReference type="GO" id="GO:0005506">
    <property type="term" value="F:iron ion binding"/>
    <property type="evidence" value="ECO:0007669"/>
    <property type="project" value="InterPro"/>
</dbReference>
<dbReference type="GO" id="GO:0036199">
    <property type="term" value="F:cholest-4-en-3-one 26-monooxygenase activity"/>
    <property type="evidence" value="ECO:0007669"/>
    <property type="project" value="TreeGrafter"/>
</dbReference>
<evidence type="ECO:0000313" key="9">
    <source>
        <dbReference type="EMBL" id="OAT70065.1"/>
    </source>
</evidence>
<evidence type="ECO:0000256" key="5">
    <source>
        <dbReference type="ARBA" id="ARBA00023002"/>
    </source>
</evidence>
<dbReference type="GO" id="GO:0006707">
    <property type="term" value="P:cholesterol catabolic process"/>
    <property type="evidence" value="ECO:0007669"/>
    <property type="project" value="TreeGrafter"/>
</dbReference>
<keyword evidence="7 8" id="KW-0503">Monooxygenase</keyword>
<keyword evidence="4 8" id="KW-0479">Metal-binding</keyword>
<evidence type="ECO:0008006" key="11">
    <source>
        <dbReference type="Google" id="ProtNLM"/>
    </source>
</evidence>
<dbReference type="InterPro" id="IPR002397">
    <property type="entry name" value="Cyt_P450_B"/>
</dbReference>
<dbReference type="SUPFAM" id="SSF48264">
    <property type="entry name" value="Cytochrome P450"/>
    <property type="match status" value="1"/>
</dbReference>
<evidence type="ECO:0000313" key="10">
    <source>
        <dbReference type="Proteomes" id="UP000186919"/>
    </source>
</evidence>
<dbReference type="InterPro" id="IPR036396">
    <property type="entry name" value="Cyt_P450_sf"/>
</dbReference>
<proteinExistence type="inferred from homology"/>
<comment type="caution">
    <text evidence="9">The sequence shown here is derived from an EMBL/GenBank/DDBJ whole genome shotgun (WGS) entry which is preliminary data.</text>
</comment>
<dbReference type="PRINTS" id="PR00359">
    <property type="entry name" value="BP450"/>
</dbReference>
<dbReference type="Gene3D" id="1.10.630.10">
    <property type="entry name" value="Cytochrome P450"/>
    <property type="match status" value="1"/>
</dbReference>
<dbReference type="Pfam" id="PF00067">
    <property type="entry name" value="p450"/>
    <property type="match status" value="1"/>
</dbReference>
<gene>
    <name evidence="9" type="ORF">AWB85_01300</name>
</gene>
<protein>
    <recommendedName>
        <fullName evidence="11">Cytochrome</fullName>
    </recommendedName>
</protein>
<dbReference type="InterPro" id="IPR017972">
    <property type="entry name" value="Cyt_P450_CS"/>
</dbReference>
<reference evidence="9 10" key="1">
    <citation type="submission" date="2016-01" db="EMBL/GenBank/DDBJ databases">
        <title>Mycobacterium immunogenum strain CD11_6 genome sequencing and assembly.</title>
        <authorList>
            <person name="Kaur G."/>
            <person name="Nair G.R."/>
            <person name="Mayilraj S."/>
        </authorList>
    </citation>
    <scope>NUCLEOTIDE SEQUENCE [LARGE SCALE GENOMIC DNA]</scope>
    <source>
        <strain evidence="9 10">CD11-6</strain>
    </source>
</reference>
<dbReference type="GO" id="GO:0008395">
    <property type="term" value="F:steroid hydroxylase activity"/>
    <property type="evidence" value="ECO:0007669"/>
    <property type="project" value="TreeGrafter"/>
</dbReference>
<dbReference type="PANTHER" id="PTHR46696">
    <property type="entry name" value="P450, PUTATIVE (EUROFUNG)-RELATED"/>
    <property type="match status" value="1"/>
</dbReference>
<evidence type="ECO:0000256" key="2">
    <source>
        <dbReference type="ARBA" id="ARBA00010617"/>
    </source>
</evidence>
<keyword evidence="5 8" id="KW-0560">Oxidoreductase</keyword>
<dbReference type="EMBL" id="LQYE01000001">
    <property type="protein sequence ID" value="OAT70065.1"/>
    <property type="molecule type" value="Genomic_DNA"/>
</dbReference>
<comment type="similarity">
    <text evidence="2 8">Belongs to the cytochrome P450 family.</text>
</comment>
<dbReference type="GO" id="GO:0020037">
    <property type="term" value="F:heme binding"/>
    <property type="evidence" value="ECO:0007669"/>
    <property type="project" value="InterPro"/>
</dbReference>
<evidence type="ECO:0000256" key="1">
    <source>
        <dbReference type="ARBA" id="ARBA00001971"/>
    </source>
</evidence>
<dbReference type="AlphaFoldDB" id="A0A179VGF5"/>
<evidence type="ECO:0000256" key="8">
    <source>
        <dbReference type="RuleBase" id="RU000461"/>
    </source>
</evidence>
<dbReference type="InterPro" id="IPR001128">
    <property type="entry name" value="Cyt_P450"/>
</dbReference>
<evidence type="ECO:0000256" key="7">
    <source>
        <dbReference type="ARBA" id="ARBA00023033"/>
    </source>
</evidence>
<dbReference type="Proteomes" id="UP000186919">
    <property type="component" value="Unassembled WGS sequence"/>
</dbReference>
<evidence type="ECO:0000256" key="6">
    <source>
        <dbReference type="ARBA" id="ARBA00023004"/>
    </source>
</evidence>
<name>A0A179VGF5_9MYCO</name>
<organism evidence="9 10">
    <name type="scientific">Mycobacteroides immunogenum</name>
    <dbReference type="NCBI Taxonomy" id="83262"/>
    <lineage>
        <taxon>Bacteria</taxon>
        <taxon>Bacillati</taxon>
        <taxon>Actinomycetota</taxon>
        <taxon>Actinomycetes</taxon>
        <taxon>Mycobacteriales</taxon>
        <taxon>Mycobacteriaceae</taxon>
        <taxon>Mycobacteroides</taxon>
    </lineage>
</organism>
<comment type="cofactor">
    <cofactor evidence="1">
        <name>heme</name>
        <dbReference type="ChEBI" id="CHEBI:30413"/>
    </cofactor>
</comment>
<accession>A0A179VGF5</accession>
<dbReference type="PANTHER" id="PTHR46696:SF4">
    <property type="entry name" value="BIOTIN BIOSYNTHESIS CYTOCHROME P450"/>
    <property type="match status" value="1"/>
</dbReference>
<dbReference type="RefSeq" id="WP_064627205.1">
    <property type="nucleotide sequence ID" value="NZ_LQYE01000001.1"/>
</dbReference>
<dbReference type="PROSITE" id="PS00086">
    <property type="entry name" value="CYTOCHROME_P450"/>
    <property type="match status" value="1"/>
</dbReference>
<keyword evidence="6 8" id="KW-0408">Iron</keyword>
<dbReference type="PRINTS" id="PR00385">
    <property type="entry name" value="P450"/>
</dbReference>
<sequence>MTLKHDARLVRTTTKPVVRSLISNASDGLRAKVRRRTFAGVQETAFDPMDPQTAANPHAGYRELLAGGRVHYNRKRNIFILCRYEDVRAAARNDALLSNRDGVVRARFEVPVLLNMDRPRHTALRRKALPGFTRGALDGWAPTVDRLAAALVTGLLNTPETDVVEHLAVPLPMQMIAHILGIPPEDEAFFRHWSNESVRVANVEFSAKGLMQVPGTLNGVRHLHDYFMTQLGKGNLLGSDTMLGRLVADAGEGQISHDELFYFALLLLLAGNETTTNLLSTMFLTLSENPEQFELIRADPALIAGAVEEQLRYSSPIQNFYRTATKDYVVGGAVIPAGSRVALLWGAANRDPREFDDPDRFLAARPVSQHVAFGSGVHLCLGAGLARMEGQAVLRELVNRVQRVEIADTPRWTTNSSLRGLERLRVRLVAR</sequence>
<evidence type="ECO:0000256" key="3">
    <source>
        <dbReference type="ARBA" id="ARBA00022617"/>
    </source>
</evidence>
<evidence type="ECO:0000256" key="4">
    <source>
        <dbReference type="ARBA" id="ARBA00022723"/>
    </source>
</evidence>